<protein>
    <submittedName>
        <fullName evidence="3">DUF1446 domain-containing protein</fullName>
    </submittedName>
</protein>
<accession>A0A3F3ML78</accession>
<comment type="caution">
    <text evidence="3">The sequence shown here is derived from an EMBL/GenBank/DDBJ whole genome shotgun (WGS) entry which is preliminary data.</text>
</comment>
<evidence type="ECO:0000259" key="1">
    <source>
        <dbReference type="Pfam" id="PF07287"/>
    </source>
</evidence>
<gene>
    <name evidence="3" type="ORF">DOL94_13115</name>
</gene>
<dbReference type="AlphaFoldDB" id="A0A3F3ML78"/>
<evidence type="ECO:0000313" key="4">
    <source>
        <dbReference type="Proteomes" id="UP000248662"/>
    </source>
</evidence>
<dbReference type="Proteomes" id="UP000248662">
    <property type="component" value="Unassembled WGS sequence"/>
</dbReference>
<proteinExistence type="predicted"/>
<dbReference type="Pfam" id="PF23544">
    <property type="entry name" value="AtuA_ferredoxin"/>
    <property type="match status" value="1"/>
</dbReference>
<name>A0A3F3ML78_ACIBA</name>
<feature type="domain" description="Acyclic terpene utilisation N-terminal" evidence="1">
    <location>
        <begin position="12"/>
        <end position="453"/>
    </location>
</feature>
<dbReference type="Pfam" id="PF07287">
    <property type="entry name" value="AtuA"/>
    <property type="match status" value="1"/>
</dbReference>
<dbReference type="InterPro" id="IPR056362">
    <property type="entry name" value="AtuA-like_ferredoxin_dom"/>
</dbReference>
<evidence type="ECO:0000259" key="2">
    <source>
        <dbReference type="Pfam" id="PF23544"/>
    </source>
</evidence>
<reference evidence="3 4" key="1">
    <citation type="submission" date="2018-06" db="EMBL/GenBank/DDBJ databases">
        <title>Carbapenemase-producing Acinetobacter spp. from environmental sources in an hospital from French Polynesia.</title>
        <authorList>
            <person name="Bonnin R.A."/>
            <person name="Levy M."/>
            <person name="Cuzon G."/>
            <person name="Dortet L."/>
            <person name="Naas T."/>
        </authorList>
    </citation>
    <scope>NUCLEOTIDE SEQUENCE [LARGE SCALE GENOMIC DNA]</scope>
    <source>
        <strain evidence="3 4">R10</strain>
    </source>
</reference>
<dbReference type="InterPro" id="IPR010839">
    <property type="entry name" value="AtuA_N"/>
</dbReference>
<sequence>MANNQQDDHRVVKIGCASGFWGDTNTAAFQLVHLTDINYLVFDYLSEITMSIMAKAKMVEPKHGYALDFVSRVMAPLLKKIAEKKIKVISNAGGVNPLACRDALQKIIKEYGLDLKVAVVLGDDLLPKHEQLKSQNIQEMFSGEALPEQVASSNAYLGAVAIRDALDLGADIVITGRVVDSAVVLAPLLHEYQWPLDDYDKLAQGSLAGHVIECGAQCTGGNFTDWQLVQGFDNMGFPVVEVSEDGSFVVTKPQGTGGLVSTATVAEQIVYEIGNPQVYLLPDVIADFSHVHLEQVGEHRVRVTGAKGQAPTTQYKVSATYPDGYRVLVSFLIAGREAPQKAQVIADAILTKCERVLAMRSVPPFSEKSVEILGIESTYGDHAKTLNSREVVVKIAVKHMFKEACMFFASEIAQASTGMAPALAGIVGGRPKASPVIKLFSFLIDKNQVNVEIDFDGQRYPIEIPQGVSTEQLLTLTAGENAVYQGDEIEVPLIEIAHARSGDKGNHSNIGVIARKADYLPWIRAALTEQSVASYMQHVLDAEKGRVIRYELPGLNALNFMLENALGGGGIASLRIDPQGKAFAQQLLDMPVKVPAHLLEK</sequence>
<dbReference type="RefSeq" id="WP_038342729.1">
    <property type="nucleotide sequence ID" value="NZ_JRQU01000059.1"/>
</dbReference>
<evidence type="ECO:0000313" key="3">
    <source>
        <dbReference type="EMBL" id="PZM15289.1"/>
    </source>
</evidence>
<organism evidence="3 4">
    <name type="scientific">Acinetobacter baumannii</name>
    <dbReference type="NCBI Taxonomy" id="470"/>
    <lineage>
        <taxon>Bacteria</taxon>
        <taxon>Pseudomonadati</taxon>
        <taxon>Pseudomonadota</taxon>
        <taxon>Gammaproteobacteria</taxon>
        <taxon>Moraxellales</taxon>
        <taxon>Moraxellaceae</taxon>
        <taxon>Acinetobacter</taxon>
        <taxon>Acinetobacter calcoaceticus/baumannii complex</taxon>
    </lineage>
</organism>
<dbReference type="PANTHER" id="PTHR47708">
    <property type="match status" value="1"/>
</dbReference>
<dbReference type="PANTHER" id="PTHR47708:SF2">
    <property type="entry name" value="SI:CH73-132F6.5"/>
    <property type="match status" value="1"/>
</dbReference>
<feature type="domain" description="AtuA-like ferredoxin-fold" evidence="2">
    <location>
        <begin position="491"/>
        <end position="593"/>
    </location>
</feature>
<dbReference type="EMBL" id="QKWF01000136">
    <property type="protein sequence ID" value="PZM15289.1"/>
    <property type="molecule type" value="Genomic_DNA"/>
</dbReference>